<dbReference type="GO" id="GO:0003678">
    <property type="term" value="F:DNA helicase activity"/>
    <property type="evidence" value="ECO:0007669"/>
    <property type="project" value="TreeGrafter"/>
</dbReference>
<dbReference type="PANTHER" id="PTHR47964:SF1">
    <property type="entry name" value="ATP-DEPENDENT DNA HELICASE HOMOLOG RECG, CHLOROPLASTIC"/>
    <property type="match status" value="1"/>
</dbReference>
<dbReference type="SMART" id="SM00982">
    <property type="entry name" value="TRCF"/>
    <property type="match status" value="1"/>
</dbReference>
<accession>A0A2S8A7T0</accession>
<name>A0A2S8A7T0_9FLAO</name>
<keyword evidence="4 9" id="KW-0378">Hydrolase</keyword>
<protein>
    <recommendedName>
        <fullName evidence="9">Transcription-repair-coupling factor</fullName>
        <shortName evidence="9">TRCF</shortName>
        <ecNumber evidence="9">3.6.4.-</ecNumber>
    </recommendedName>
</protein>
<keyword evidence="2 9" id="KW-0547">Nucleotide-binding</keyword>
<dbReference type="NCBIfam" id="TIGR00580">
    <property type="entry name" value="mfd"/>
    <property type="match status" value="1"/>
</dbReference>
<dbReference type="PANTHER" id="PTHR47964">
    <property type="entry name" value="ATP-DEPENDENT DNA HELICASE HOMOLOG RECG, CHLOROPLASTIC"/>
    <property type="match status" value="1"/>
</dbReference>
<feature type="domain" description="Helicase ATP-binding" evidence="10">
    <location>
        <begin position="572"/>
        <end position="733"/>
    </location>
</feature>
<dbReference type="Proteomes" id="UP000238042">
    <property type="component" value="Unassembled WGS sequence"/>
</dbReference>
<evidence type="ECO:0000256" key="2">
    <source>
        <dbReference type="ARBA" id="ARBA00022741"/>
    </source>
</evidence>
<dbReference type="Pfam" id="PF00271">
    <property type="entry name" value="Helicase_C"/>
    <property type="match status" value="1"/>
</dbReference>
<dbReference type="InterPro" id="IPR037235">
    <property type="entry name" value="TRCF-like_C_D7"/>
</dbReference>
<dbReference type="InterPro" id="IPR027417">
    <property type="entry name" value="P-loop_NTPase"/>
</dbReference>
<comment type="subcellular location">
    <subcellularLocation>
        <location evidence="9">Cytoplasm</location>
    </subcellularLocation>
</comment>
<dbReference type="PROSITE" id="PS51192">
    <property type="entry name" value="HELICASE_ATP_BIND_1"/>
    <property type="match status" value="1"/>
</dbReference>
<dbReference type="GO" id="GO:0000716">
    <property type="term" value="P:transcription-coupled nucleotide-excision repair, DNA damage recognition"/>
    <property type="evidence" value="ECO:0007669"/>
    <property type="project" value="UniProtKB-UniRule"/>
</dbReference>
<keyword evidence="8 9" id="KW-0234">DNA repair</keyword>
<dbReference type="Pfam" id="PF17757">
    <property type="entry name" value="UvrB_inter"/>
    <property type="match status" value="1"/>
</dbReference>
<dbReference type="InterPro" id="IPR005118">
    <property type="entry name" value="TRCF_C"/>
</dbReference>
<dbReference type="SMART" id="SM00490">
    <property type="entry name" value="HELICc"/>
    <property type="match status" value="1"/>
</dbReference>
<evidence type="ECO:0000313" key="13">
    <source>
        <dbReference type="Proteomes" id="UP000238042"/>
    </source>
</evidence>
<evidence type="ECO:0000256" key="7">
    <source>
        <dbReference type="ARBA" id="ARBA00023125"/>
    </source>
</evidence>
<comment type="function">
    <text evidence="9">Couples transcription and DNA repair by recognizing RNA polymerase (RNAP) stalled at DNA lesions. Mediates ATP-dependent release of RNAP and its truncated transcript from the DNA, and recruitment of nucleotide excision repair machinery to the damaged site.</text>
</comment>
<comment type="caution">
    <text evidence="12">The sequence shown here is derived from an EMBL/GenBank/DDBJ whole genome shotgun (WGS) entry which is preliminary data.</text>
</comment>
<dbReference type="GO" id="GO:0005737">
    <property type="term" value="C:cytoplasm"/>
    <property type="evidence" value="ECO:0007669"/>
    <property type="project" value="UniProtKB-SubCell"/>
</dbReference>
<evidence type="ECO:0000256" key="6">
    <source>
        <dbReference type="ARBA" id="ARBA00022840"/>
    </source>
</evidence>
<dbReference type="HAMAP" id="MF_00969">
    <property type="entry name" value="TRCF"/>
    <property type="match status" value="1"/>
</dbReference>
<keyword evidence="1 9" id="KW-0963">Cytoplasm</keyword>
<dbReference type="AlphaFoldDB" id="A0A2S8A7T0"/>
<keyword evidence="7 9" id="KW-0238">DNA-binding</keyword>
<dbReference type="Pfam" id="PF03461">
    <property type="entry name" value="TRCF"/>
    <property type="match status" value="1"/>
</dbReference>
<dbReference type="SUPFAM" id="SSF141259">
    <property type="entry name" value="CarD-like"/>
    <property type="match status" value="1"/>
</dbReference>
<feature type="domain" description="Helicase C-terminal" evidence="11">
    <location>
        <begin position="754"/>
        <end position="908"/>
    </location>
</feature>
<dbReference type="RefSeq" id="WP_105247725.1">
    <property type="nucleotide sequence ID" value="NZ_PSZM01000046.1"/>
</dbReference>
<dbReference type="SMART" id="SM00487">
    <property type="entry name" value="DEXDc"/>
    <property type="match status" value="1"/>
</dbReference>
<evidence type="ECO:0000256" key="9">
    <source>
        <dbReference type="HAMAP-Rule" id="MF_00969"/>
    </source>
</evidence>
<dbReference type="InterPro" id="IPR041471">
    <property type="entry name" value="UvrB_inter"/>
</dbReference>
<dbReference type="PROSITE" id="PS51194">
    <property type="entry name" value="HELICASE_CTER"/>
    <property type="match status" value="1"/>
</dbReference>
<evidence type="ECO:0000256" key="5">
    <source>
        <dbReference type="ARBA" id="ARBA00022806"/>
    </source>
</evidence>
<dbReference type="GO" id="GO:0005524">
    <property type="term" value="F:ATP binding"/>
    <property type="evidence" value="ECO:0007669"/>
    <property type="project" value="UniProtKB-UniRule"/>
</dbReference>
<comment type="similarity">
    <text evidence="9">In the N-terminal section; belongs to the UvrB family.</text>
</comment>
<evidence type="ECO:0000259" key="10">
    <source>
        <dbReference type="PROSITE" id="PS51192"/>
    </source>
</evidence>
<dbReference type="InterPro" id="IPR014001">
    <property type="entry name" value="Helicase_ATP-bd"/>
</dbReference>
<evidence type="ECO:0000313" key="12">
    <source>
        <dbReference type="EMBL" id="PQL90580.1"/>
    </source>
</evidence>
<gene>
    <name evidence="9 12" type="primary">mfd</name>
    <name evidence="12" type="ORF">C4S77_11935</name>
</gene>
<keyword evidence="5" id="KW-0347">Helicase</keyword>
<dbReference type="SUPFAM" id="SSF143517">
    <property type="entry name" value="TRCF domain-like"/>
    <property type="match status" value="1"/>
</dbReference>
<dbReference type="Gene3D" id="2.40.10.170">
    <property type="match status" value="1"/>
</dbReference>
<dbReference type="InterPro" id="IPR036101">
    <property type="entry name" value="CarD-like/TRCF_RID_sf"/>
</dbReference>
<dbReference type="Gene3D" id="3.40.50.300">
    <property type="entry name" value="P-loop containing nucleotide triphosphate hydrolases"/>
    <property type="match status" value="2"/>
</dbReference>
<dbReference type="Gene3D" id="3.30.2060.10">
    <property type="entry name" value="Penicillin-binding protein 1b domain"/>
    <property type="match status" value="1"/>
</dbReference>
<dbReference type="OrthoDB" id="9804325at2"/>
<dbReference type="InterPro" id="IPR011545">
    <property type="entry name" value="DEAD/DEAH_box_helicase_dom"/>
</dbReference>
<reference evidence="12 13" key="1">
    <citation type="submission" date="2018-02" db="EMBL/GenBank/DDBJ databases">
        <title>Genome sequences of Apibacter spp., gut symbionts of Asian honey bees.</title>
        <authorList>
            <person name="Kwong W.K."/>
            <person name="Steele M.I."/>
            <person name="Moran N.A."/>
        </authorList>
    </citation>
    <scope>NUCLEOTIDE SEQUENCE [LARGE SCALE GENOMIC DNA]</scope>
    <source>
        <strain evidence="13">wkB301</strain>
    </source>
</reference>
<dbReference type="Gene3D" id="3.40.50.11180">
    <property type="match status" value="1"/>
</dbReference>
<dbReference type="GO" id="GO:0016787">
    <property type="term" value="F:hydrolase activity"/>
    <property type="evidence" value="ECO:0007669"/>
    <property type="project" value="UniProtKB-KW"/>
</dbReference>
<dbReference type="Pfam" id="PF00270">
    <property type="entry name" value="DEAD"/>
    <property type="match status" value="1"/>
</dbReference>
<dbReference type="InterPro" id="IPR001650">
    <property type="entry name" value="Helicase_C-like"/>
</dbReference>
<proteinExistence type="inferred from homology"/>
<dbReference type="GO" id="GO:0003684">
    <property type="term" value="F:damaged DNA binding"/>
    <property type="evidence" value="ECO:0007669"/>
    <property type="project" value="InterPro"/>
</dbReference>
<evidence type="ECO:0000256" key="8">
    <source>
        <dbReference type="ARBA" id="ARBA00023204"/>
    </source>
</evidence>
<dbReference type="CDD" id="cd17991">
    <property type="entry name" value="DEXHc_TRCF"/>
    <property type="match status" value="1"/>
</dbReference>
<keyword evidence="6 9" id="KW-0067">ATP-binding</keyword>
<dbReference type="InterPro" id="IPR047112">
    <property type="entry name" value="RecG/Mfd"/>
</dbReference>
<organism evidence="12 13">
    <name type="scientific">Apibacter adventoris</name>
    <dbReference type="NCBI Taxonomy" id="1679466"/>
    <lineage>
        <taxon>Bacteria</taxon>
        <taxon>Pseudomonadati</taxon>
        <taxon>Bacteroidota</taxon>
        <taxon>Flavobacteriia</taxon>
        <taxon>Flavobacteriales</taxon>
        <taxon>Weeksellaceae</taxon>
        <taxon>Apibacter</taxon>
    </lineage>
</organism>
<dbReference type="Pfam" id="PF02559">
    <property type="entry name" value="CarD_TRCF_RID"/>
    <property type="match status" value="1"/>
</dbReference>
<evidence type="ECO:0000256" key="3">
    <source>
        <dbReference type="ARBA" id="ARBA00022763"/>
    </source>
</evidence>
<dbReference type="EC" id="3.6.4.-" evidence="9"/>
<dbReference type="Gene3D" id="3.90.1150.50">
    <property type="entry name" value="Transcription-repair-coupling factor, D7 domain"/>
    <property type="match status" value="1"/>
</dbReference>
<keyword evidence="13" id="KW-1185">Reference proteome</keyword>
<dbReference type="InterPro" id="IPR004576">
    <property type="entry name" value="Mfd"/>
</dbReference>
<dbReference type="InterPro" id="IPR003711">
    <property type="entry name" value="CarD-like/TRCF_RID"/>
</dbReference>
<comment type="similarity">
    <text evidence="9">In the C-terminal section; belongs to the helicase family. RecG subfamily.</text>
</comment>
<evidence type="ECO:0000256" key="4">
    <source>
        <dbReference type="ARBA" id="ARBA00022801"/>
    </source>
</evidence>
<keyword evidence="3 9" id="KW-0227">DNA damage</keyword>
<sequence length="1119" mass="129013">MTNFIPKNIFPLLKNSILGRELYASINQTHFNLNIKNACGSYPSLITSLLYKEFNIPILMLVSNQEEAAYVLDEIEDILGKENVLFYPSSYLIPYQTEEVQNANVVLRTEVINQLSKNSSPKYIVSYADAIFEKIINNINLNELSQSIKIGDKIDTNFLNEVLFSYKFTRTDFVTQPGEFSVRGGIIDIFSYSDEMPYRIGFFGNEVESIRKFNIESQLSEEKIQECIIIPNIDHPDHDTRKIPFFDYLPKQTIIFSKDLQLIHTIINEKNNLANQIFKELNSTIKRGTPKQLYIDSEELLQKINQFSWVEFSSMPYYPDKKTIILSQNEQPSFNKQFDILANDLHDKEKLGFKNYISFTSENQEARLEEIFQEKEKNSHFTGLNANIHRGFIDKDTKFLLYTDHQIFERYHRFTLRNSFSKSEALTLKELTDLQVGDYVTHIDHGVGKFMGLVKIKNDDKIYETIKLVYKNNDILYVNIHSLHKISRYSGKDGAQITLNQLGSPAWKNLKNKAKRKVKEVAFDLIKLYADRRSKKGFAFSPDGYLQNELEASFMYEDTPDQEKATKEVKKDMEQPIAMDRLVCGDVGFGKTEIAIRAAFKAATDGKQTAIMIPTTILALQHYKTFSKRLKEFPVRIEYLNRFRSTQQKKEIIKDLTEGKIDIIIGTQQLVGKDIKFHDLGLLIIDEEHKFGVSVKDKLKTLKTTVDTLTLTATPIPRTLQFSLMAARDLSVIKTPPPNRQPIQTQLIGFNEEQIRDAIMYELNRNGQVFFINNRIENLDILAGMIKRLIPQARVAIGHGQMDGKKLEDVMVKFMEGEYDVLLSTTIIESGLDVPNANTIFVNDAQKFGLADLHQMRGRVGRSNRKAFCYLITPPFDVLTSEARKRLQALEQFSELGSGFNIAMKDLEIRGAGDLLGAEQSGFFADIGFEAYQQILNEAIEELKENEFSDLFKEENETKDFISDVQIDSDFELLIPDEYVNKVEERFSLYQKLSEINTEKDLSKFSENLIDRFGPIPPQTQDLLNSIRIKELAKKIGIEKLVLKNKIMLAYFPSNAQSAYYNSMIFKKIIEYLQQYPKEATLKQKSGNEEILLYLKKEKINTIESVLEFFHQIHNFILK</sequence>
<evidence type="ECO:0000256" key="1">
    <source>
        <dbReference type="ARBA" id="ARBA00022490"/>
    </source>
</evidence>
<dbReference type="SUPFAM" id="SSF52540">
    <property type="entry name" value="P-loop containing nucleoside triphosphate hydrolases"/>
    <property type="match status" value="3"/>
</dbReference>
<evidence type="ECO:0000259" key="11">
    <source>
        <dbReference type="PROSITE" id="PS51194"/>
    </source>
</evidence>
<dbReference type="SMART" id="SM01058">
    <property type="entry name" value="CarD_TRCF"/>
    <property type="match status" value="1"/>
</dbReference>
<dbReference type="GO" id="GO:0006355">
    <property type="term" value="P:regulation of DNA-templated transcription"/>
    <property type="evidence" value="ECO:0007669"/>
    <property type="project" value="UniProtKB-UniRule"/>
</dbReference>
<dbReference type="EMBL" id="PSZM01000046">
    <property type="protein sequence ID" value="PQL90580.1"/>
    <property type="molecule type" value="Genomic_DNA"/>
</dbReference>